<sequence length="51" mass="6076">MQVTFEIPENTHETDNLLYIKDNYKKSLITGKYYEKTEIDGVEVVYVVDWC</sequence>
<dbReference type="AlphaFoldDB" id="A0A4S2P8A0"/>
<reference evidence="1 2" key="1">
    <citation type="journal article" date="2019" name="Vet. Microbiol.">
        <title>Development of multi locus sequence typing (MLST) of Rodentibacter pneumotropicus.</title>
        <authorList>
            <person name="Adhikary S."/>
            <person name="Bisgaard M."/>
            <person name="Boot R."/>
            <person name="Benga L."/>
            <person name="Nicklas W."/>
            <person name="Christensen H."/>
        </authorList>
    </citation>
    <scope>NUCLEOTIDE SEQUENCE [LARGE SCALE GENOMIC DNA]</scope>
    <source>
        <strain evidence="1 2">1596_07</strain>
    </source>
</reference>
<protein>
    <submittedName>
        <fullName evidence="1">ATP-binding protein</fullName>
    </submittedName>
</protein>
<name>A0A4S2P8A0_9PAST</name>
<accession>A0A4S2P8A0</accession>
<organism evidence="1 2">
    <name type="scientific">Rodentibacter pneumotropicus</name>
    <dbReference type="NCBI Taxonomy" id="758"/>
    <lineage>
        <taxon>Bacteria</taxon>
        <taxon>Pseudomonadati</taxon>
        <taxon>Pseudomonadota</taxon>
        <taxon>Gammaproteobacteria</taxon>
        <taxon>Pasteurellales</taxon>
        <taxon>Pasteurellaceae</taxon>
        <taxon>Rodentibacter</taxon>
    </lineage>
</organism>
<keyword evidence="1" id="KW-0547">Nucleotide-binding</keyword>
<dbReference type="GO" id="GO:0005524">
    <property type="term" value="F:ATP binding"/>
    <property type="evidence" value="ECO:0007669"/>
    <property type="project" value="UniProtKB-KW"/>
</dbReference>
<dbReference type="Proteomes" id="UP000310576">
    <property type="component" value="Unassembled WGS sequence"/>
</dbReference>
<proteinExistence type="predicted"/>
<comment type="caution">
    <text evidence="1">The sequence shown here is derived from an EMBL/GenBank/DDBJ whole genome shotgun (WGS) entry which is preliminary data.</text>
</comment>
<gene>
    <name evidence="1" type="ORF">D3M76_08370</name>
</gene>
<keyword evidence="1" id="KW-0067">ATP-binding</keyword>
<dbReference type="EMBL" id="QXNG01000082">
    <property type="protein sequence ID" value="THA13850.1"/>
    <property type="molecule type" value="Genomic_DNA"/>
</dbReference>
<evidence type="ECO:0000313" key="2">
    <source>
        <dbReference type="Proteomes" id="UP000310576"/>
    </source>
</evidence>
<evidence type="ECO:0000313" key="1">
    <source>
        <dbReference type="EMBL" id="THA13850.1"/>
    </source>
</evidence>